<name>A0A1Z1MSV2_9FLOR</name>
<dbReference type="SUPFAM" id="SSF64288">
    <property type="entry name" value="Chorismate lyase-like"/>
    <property type="match status" value="1"/>
</dbReference>
<organism evidence="1">
    <name type="scientific">Kapraunia schneideri</name>
    <dbReference type="NCBI Taxonomy" id="717899"/>
    <lineage>
        <taxon>Eukaryota</taxon>
        <taxon>Rhodophyta</taxon>
        <taxon>Florideophyceae</taxon>
        <taxon>Rhodymeniophycidae</taxon>
        <taxon>Ceramiales</taxon>
        <taxon>Rhodomelaceae</taxon>
        <taxon>Kapraunia</taxon>
    </lineage>
</organism>
<keyword evidence="1" id="KW-0934">Plastid</keyword>
<geneLocation type="chloroplast" evidence="1"/>
<sequence length="162" mass="19626">MLFNINEIQIICIFQKNKTYFSNQILTKVVTINEGSHTKFIGYKSNCITKLQPLQKSKKKIRYVWLKNSLYTNITFARSIWYIANNKQFNYSIDNNNPIGISFIKNRIDIHRHIYEIYYSYYYKVQKRNKLNNIVWGRKYIIYNFKNYSAVIQEFFSPEIII</sequence>
<evidence type="ECO:0008006" key="2">
    <source>
        <dbReference type="Google" id="ProtNLM"/>
    </source>
</evidence>
<dbReference type="Gene3D" id="3.40.1410.10">
    <property type="entry name" value="Chorismate lyase-like"/>
    <property type="match status" value="1"/>
</dbReference>
<dbReference type="AlphaFoldDB" id="A0A1Z1MSV2"/>
<dbReference type="EMBL" id="MF101454">
    <property type="protein sequence ID" value="ARW68861.1"/>
    <property type="molecule type" value="Genomic_DNA"/>
</dbReference>
<dbReference type="GeneID" id="33361922"/>
<gene>
    <name evidence="1" type="primary">ycf21</name>
</gene>
<keyword evidence="1" id="KW-0150">Chloroplast</keyword>
<dbReference type="RefSeq" id="YP_009399255.1">
    <property type="nucleotide sequence ID" value="NC_035296.1"/>
</dbReference>
<dbReference type="Pfam" id="PF01947">
    <property type="entry name" value="Rv2949c-like"/>
    <property type="match status" value="1"/>
</dbReference>
<reference evidence="1" key="1">
    <citation type="journal article" date="2017" name="J. Phycol.">
        <title>Analysis of chloroplast genomes and a supermatrix inform reclassification of the Rhodomelaceae (Rhodophyta).</title>
        <authorList>
            <person name="Diaz-Tapia P."/>
            <person name="Maggs C.A."/>
            <person name="West J.A."/>
            <person name="Verbruggen H."/>
        </authorList>
    </citation>
    <scope>NUCLEOTIDE SEQUENCE</scope>
    <source>
        <strain evidence="1">PD1720</strain>
    </source>
</reference>
<proteinExistence type="predicted"/>
<protein>
    <recommendedName>
        <fullName evidence="2">Chorismate lyase</fullName>
    </recommendedName>
</protein>
<dbReference type="InterPro" id="IPR002800">
    <property type="entry name" value="Rv2949c-like"/>
</dbReference>
<accession>A0A1Z1MSV2</accession>
<dbReference type="InterPro" id="IPR028978">
    <property type="entry name" value="Chorismate_lyase_/UTRA_dom_sf"/>
</dbReference>
<evidence type="ECO:0000313" key="1">
    <source>
        <dbReference type="EMBL" id="ARW68861.1"/>
    </source>
</evidence>